<organism evidence="8 9">
    <name type="scientific">Candidatus Enterococcus testudinis</name>
    <dbReference type="NCBI Taxonomy" id="1834191"/>
    <lineage>
        <taxon>Bacteria</taxon>
        <taxon>Bacillati</taxon>
        <taxon>Bacillota</taxon>
        <taxon>Bacilli</taxon>
        <taxon>Lactobacillales</taxon>
        <taxon>Enterococcaceae</taxon>
        <taxon>Enterococcus</taxon>
    </lineage>
</organism>
<dbReference type="InterPro" id="IPR000914">
    <property type="entry name" value="SBP_5_dom"/>
</dbReference>
<keyword evidence="4 6" id="KW-0732">Signal</keyword>
<feature type="domain" description="Solute-binding protein family 5" evidence="7">
    <location>
        <begin position="83"/>
        <end position="465"/>
    </location>
</feature>
<comment type="similarity">
    <text evidence="2">Belongs to the bacterial solute-binding protein 5 family.</text>
</comment>
<dbReference type="EMBL" id="NGKU01000001">
    <property type="protein sequence ID" value="OTN75688.1"/>
    <property type="molecule type" value="Genomic_DNA"/>
</dbReference>
<dbReference type="Gene3D" id="3.90.76.10">
    <property type="entry name" value="Dipeptide-binding Protein, Domain 1"/>
    <property type="match status" value="1"/>
</dbReference>
<dbReference type="Gene3D" id="3.40.190.10">
    <property type="entry name" value="Periplasmic binding protein-like II"/>
    <property type="match status" value="1"/>
</dbReference>
<dbReference type="GO" id="GO:1904680">
    <property type="term" value="F:peptide transmembrane transporter activity"/>
    <property type="evidence" value="ECO:0007669"/>
    <property type="project" value="TreeGrafter"/>
</dbReference>
<feature type="chain" id="PRO_5038727349" description="Solute-binding protein family 5 domain-containing protein" evidence="6">
    <location>
        <begin position="20"/>
        <end position="549"/>
    </location>
</feature>
<dbReference type="GO" id="GO:0015833">
    <property type="term" value="P:peptide transport"/>
    <property type="evidence" value="ECO:0007669"/>
    <property type="project" value="UniProtKB-KW"/>
</dbReference>
<dbReference type="Proteomes" id="UP000195043">
    <property type="component" value="Unassembled WGS sequence"/>
</dbReference>
<dbReference type="FunFam" id="3.90.76.10:FF:000001">
    <property type="entry name" value="Oligopeptide ABC transporter substrate-binding protein"/>
    <property type="match status" value="1"/>
</dbReference>
<evidence type="ECO:0000256" key="1">
    <source>
        <dbReference type="ARBA" id="ARBA00004193"/>
    </source>
</evidence>
<evidence type="ECO:0000256" key="3">
    <source>
        <dbReference type="ARBA" id="ARBA00022448"/>
    </source>
</evidence>
<evidence type="ECO:0000256" key="4">
    <source>
        <dbReference type="ARBA" id="ARBA00022729"/>
    </source>
</evidence>
<dbReference type="Pfam" id="PF00496">
    <property type="entry name" value="SBP_bac_5"/>
    <property type="match status" value="1"/>
</dbReference>
<evidence type="ECO:0000259" key="7">
    <source>
        <dbReference type="Pfam" id="PF00496"/>
    </source>
</evidence>
<reference evidence="8 9" key="1">
    <citation type="submission" date="2017-05" db="EMBL/GenBank/DDBJ databases">
        <title>The Genome Sequence of Enterococcus sp. 8G7_MSG3316.</title>
        <authorList>
            <consortium name="The Broad Institute Genomics Platform"/>
            <consortium name="The Broad Institute Genomic Center for Infectious Diseases"/>
            <person name="Earl A."/>
            <person name="Manson A."/>
            <person name="Schwartman J."/>
            <person name="Gilmore M."/>
            <person name="Abouelleil A."/>
            <person name="Cao P."/>
            <person name="Chapman S."/>
            <person name="Cusick C."/>
            <person name="Shea T."/>
            <person name="Young S."/>
            <person name="Neafsey D."/>
            <person name="Nusbaum C."/>
            <person name="Birren B."/>
        </authorList>
    </citation>
    <scope>NUCLEOTIDE SEQUENCE [LARGE SCALE GENOMIC DNA]</scope>
    <source>
        <strain evidence="8 9">8G7_MSG3316</strain>
    </source>
</reference>
<dbReference type="PANTHER" id="PTHR30290">
    <property type="entry name" value="PERIPLASMIC BINDING COMPONENT OF ABC TRANSPORTER"/>
    <property type="match status" value="1"/>
</dbReference>
<name>A0A242A3R8_9ENTE</name>
<comment type="caution">
    <text evidence="8">The sequence shown here is derived from an EMBL/GenBank/DDBJ whole genome shotgun (WGS) entry which is preliminary data.</text>
</comment>
<gene>
    <name evidence="8" type="ORF">A5886_000763</name>
</gene>
<dbReference type="GO" id="GO:0030288">
    <property type="term" value="C:outer membrane-bounded periplasmic space"/>
    <property type="evidence" value="ECO:0007669"/>
    <property type="project" value="UniProtKB-ARBA"/>
</dbReference>
<keyword evidence="9" id="KW-1185">Reference proteome</keyword>
<dbReference type="FunFam" id="3.10.105.10:FF:000001">
    <property type="entry name" value="Oligopeptide ABC transporter, oligopeptide-binding protein"/>
    <property type="match status" value="1"/>
</dbReference>
<dbReference type="OrthoDB" id="2255988at2"/>
<keyword evidence="5" id="KW-0653">Protein transport</keyword>
<dbReference type="PROSITE" id="PS01040">
    <property type="entry name" value="SBP_BACTERIAL_5"/>
    <property type="match status" value="1"/>
</dbReference>
<dbReference type="RefSeq" id="WP_086273719.1">
    <property type="nucleotide sequence ID" value="NZ_NGKU01000001.1"/>
</dbReference>
<keyword evidence="5" id="KW-0571">Peptide transport</keyword>
<dbReference type="CDD" id="cd08504">
    <property type="entry name" value="PBP2_OppA"/>
    <property type="match status" value="1"/>
</dbReference>
<dbReference type="PROSITE" id="PS51257">
    <property type="entry name" value="PROKAR_LIPOPROTEIN"/>
    <property type="match status" value="1"/>
</dbReference>
<dbReference type="STRING" id="1834191.A5886_000763"/>
<dbReference type="PANTHER" id="PTHR30290:SF10">
    <property type="entry name" value="PERIPLASMIC OLIGOPEPTIDE-BINDING PROTEIN-RELATED"/>
    <property type="match status" value="1"/>
</dbReference>
<accession>A0A242A3R8</accession>
<evidence type="ECO:0000256" key="6">
    <source>
        <dbReference type="SAM" id="SignalP"/>
    </source>
</evidence>
<dbReference type="InterPro" id="IPR030678">
    <property type="entry name" value="Peptide/Ni-bd"/>
</dbReference>
<dbReference type="InterPro" id="IPR023765">
    <property type="entry name" value="SBP_5_CS"/>
</dbReference>
<feature type="signal peptide" evidence="6">
    <location>
        <begin position="1"/>
        <end position="19"/>
    </location>
</feature>
<proteinExistence type="inferred from homology"/>
<dbReference type="Gene3D" id="3.10.105.10">
    <property type="entry name" value="Dipeptide-binding Protein, Domain 3"/>
    <property type="match status" value="1"/>
</dbReference>
<dbReference type="InterPro" id="IPR039424">
    <property type="entry name" value="SBP_5"/>
</dbReference>
<dbReference type="SUPFAM" id="SSF53850">
    <property type="entry name" value="Periplasmic binding protein-like II"/>
    <property type="match status" value="1"/>
</dbReference>
<evidence type="ECO:0000313" key="9">
    <source>
        <dbReference type="Proteomes" id="UP000195043"/>
    </source>
</evidence>
<dbReference type="AlphaFoldDB" id="A0A242A3R8"/>
<evidence type="ECO:0000256" key="2">
    <source>
        <dbReference type="ARBA" id="ARBA00005695"/>
    </source>
</evidence>
<evidence type="ECO:0000256" key="5">
    <source>
        <dbReference type="ARBA" id="ARBA00022856"/>
    </source>
</evidence>
<protein>
    <recommendedName>
        <fullName evidence="7">Solute-binding protein family 5 domain-containing protein</fullName>
    </recommendedName>
</protein>
<comment type="subcellular location">
    <subcellularLocation>
        <location evidence="1">Cell membrane</location>
        <topology evidence="1">Lipid-anchor</topology>
    </subcellularLocation>
</comment>
<sequence>MNWKKGLLVSTGLITLTLAGCSTTGTTNESSAAGDATAAAQTISVSLPAELTTLDTTQTTDKVTFTVIQHLFEGLYRFDEDSQPVPGLAEGVDISEDGKTYTFTIREDAKWSNGEKITSADFAYAWKKLVDPATMGPNAYLLDNVVNSKDIREGNASIDTIGLETPDDQTFVVQLDQPQASFLSVVSIGWLAPQNQAFVEEEGDNYAKTSDDLLYSGPFALTDWQQTGAEWTMIKNDDYYDKDVVKLDEINGSTIKEENTGIQLFESDELDIQKISGLYVQQYQDNDQLVTHNDIANYFLDFNKQANEALANVHVRKAISLAIDKDSLANDVLNDGAKPLNGLIPSGLYANPNTNEDFRAYSGEYNQFDSTAAQEEWDKAQSEIGDQIALKLLVTDDDNGQKIGEYLQSQLQENLPGLTITINKQPRTNLNQSRSDGDYELSVSGWIAGSSDLDSYFNLYKNGSSYNYGGYDSEAYTTLTENARTVDANDPDKVFEDYKAAEDILLTQDAAQVPLYQSASNYLIKSKIKDIQYPAYGAYFFFRTASVSE</sequence>
<keyword evidence="3" id="KW-0813">Transport</keyword>
<dbReference type="PIRSF" id="PIRSF002741">
    <property type="entry name" value="MppA"/>
    <property type="match status" value="1"/>
</dbReference>
<evidence type="ECO:0000313" key="8">
    <source>
        <dbReference type="EMBL" id="OTN75688.1"/>
    </source>
</evidence>
<dbReference type="GO" id="GO:0043190">
    <property type="term" value="C:ATP-binding cassette (ABC) transporter complex"/>
    <property type="evidence" value="ECO:0007669"/>
    <property type="project" value="InterPro"/>
</dbReference>